<keyword evidence="3" id="KW-1185">Reference proteome</keyword>
<proteinExistence type="predicted"/>
<dbReference type="AlphaFoldDB" id="A0A2P4Y994"/>
<evidence type="ECO:0000313" key="3">
    <source>
        <dbReference type="Proteomes" id="UP000237271"/>
    </source>
</evidence>
<dbReference type="EMBL" id="NCKW01004878">
    <property type="protein sequence ID" value="POM74375.1"/>
    <property type="molecule type" value="Genomic_DNA"/>
</dbReference>
<dbReference type="Proteomes" id="UP000237271">
    <property type="component" value="Unassembled WGS sequence"/>
</dbReference>
<organism evidence="2 3">
    <name type="scientific">Phytophthora palmivora</name>
    <dbReference type="NCBI Taxonomy" id="4796"/>
    <lineage>
        <taxon>Eukaryota</taxon>
        <taxon>Sar</taxon>
        <taxon>Stramenopiles</taxon>
        <taxon>Oomycota</taxon>
        <taxon>Peronosporomycetes</taxon>
        <taxon>Peronosporales</taxon>
        <taxon>Peronosporaceae</taxon>
        <taxon>Phytophthora</taxon>
    </lineage>
</organism>
<feature type="compositionally biased region" description="Polar residues" evidence="1">
    <location>
        <begin position="38"/>
        <end position="54"/>
    </location>
</feature>
<reference evidence="2 3" key="1">
    <citation type="journal article" date="2017" name="Genome Biol. Evol.">
        <title>Phytophthora megakarya and P. palmivora, closely related causal agents of cacao black pod rot, underwent increases in genome sizes and gene numbers by different mechanisms.</title>
        <authorList>
            <person name="Ali S.S."/>
            <person name="Shao J."/>
            <person name="Lary D.J."/>
            <person name="Kronmiller B."/>
            <person name="Shen D."/>
            <person name="Strem M.D."/>
            <person name="Amoako-Attah I."/>
            <person name="Akrofi A.Y."/>
            <person name="Begoude B.A."/>
            <person name="Ten Hoopen G.M."/>
            <person name="Coulibaly K."/>
            <person name="Kebe B.I."/>
            <person name="Melnick R.L."/>
            <person name="Guiltinan M.J."/>
            <person name="Tyler B.M."/>
            <person name="Meinhardt L.W."/>
            <person name="Bailey B.A."/>
        </authorList>
    </citation>
    <scope>NUCLEOTIDE SEQUENCE [LARGE SCALE GENOMIC DNA]</scope>
    <source>
        <strain evidence="3">sbr112.9</strain>
    </source>
</reference>
<comment type="caution">
    <text evidence="2">The sequence shown here is derived from an EMBL/GenBank/DDBJ whole genome shotgun (WGS) entry which is preliminary data.</text>
</comment>
<evidence type="ECO:0000313" key="2">
    <source>
        <dbReference type="EMBL" id="POM74375.1"/>
    </source>
</evidence>
<protein>
    <submittedName>
        <fullName evidence="2">Uncharacterized protein</fullName>
    </submittedName>
</protein>
<gene>
    <name evidence="2" type="ORF">PHPALM_8678</name>
</gene>
<evidence type="ECO:0000256" key="1">
    <source>
        <dbReference type="SAM" id="MobiDB-lite"/>
    </source>
</evidence>
<feature type="region of interest" description="Disordered" evidence="1">
    <location>
        <begin position="1"/>
        <end position="61"/>
    </location>
</feature>
<accession>A0A2P4Y994</accession>
<name>A0A2P4Y994_9STRA</name>
<sequence>MSETPSNSGDRAPANGSPPSASEPLPNIQPETAGAQDAGTTESDRGATSGSGLESSADKAQDRIQRALRPLLAKVFEKDDMDKLDALADAAV</sequence>